<comment type="subcellular location">
    <subcellularLocation>
        <location evidence="1">Membrane</location>
    </subcellularLocation>
</comment>
<dbReference type="PANTHER" id="PTHR14948:SF44">
    <property type="entry name" value="PROLINE-RICH TRANSMEMBRANE PROTEIN 1-LIKE"/>
    <property type="match status" value="1"/>
</dbReference>
<dbReference type="InterPro" id="IPR051423">
    <property type="entry name" value="CD225/Dispanin"/>
</dbReference>
<feature type="compositionally biased region" description="Basic and acidic residues" evidence="6">
    <location>
        <begin position="8"/>
        <end position="24"/>
    </location>
</feature>
<feature type="compositionally biased region" description="Polar residues" evidence="6">
    <location>
        <begin position="51"/>
        <end position="64"/>
    </location>
</feature>
<sequence length="256" mass="27835">MSQVLGPHRNEDHEMLVPPEDQRRTIWSTENSSGPVPTVNDEPLLNAGYPQPTSTGYPKQTTVTYPNQTSVGSSWLNPPGYYQSLPAGHPQQSSANSVVVVQPGTSTTPVYNTGHATDYTVFSIFVTLCCCPPMGICALIDARDSKAHLLLGNTQKAQDLARKSRNWNIAGLTIGVVTLAALIIFLTIFLVNSTHHAWSSDGAYNGWHYPGPWGTRGPYDTPGPDDTRGPDDTPGPWDTRAPDDTPGPWDTRAPWK</sequence>
<reference evidence="8" key="2">
    <citation type="submission" date="2023-04" db="EMBL/GenBank/DDBJ databases">
        <authorList>
            <person name="Bu L."/>
            <person name="Lu L."/>
            <person name="Laidemitt M.R."/>
            <person name="Zhang S.M."/>
            <person name="Mutuku M."/>
            <person name="Mkoji G."/>
            <person name="Steinauer M."/>
            <person name="Loker E.S."/>
        </authorList>
    </citation>
    <scope>NUCLEOTIDE SEQUENCE</scope>
    <source>
        <strain evidence="8">KasaAsao</strain>
        <tissue evidence="8">Whole Snail</tissue>
    </source>
</reference>
<evidence type="ECO:0000256" key="4">
    <source>
        <dbReference type="ARBA" id="ARBA00022989"/>
    </source>
</evidence>
<dbReference type="PANTHER" id="PTHR14948">
    <property type="entry name" value="NG5"/>
    <property type="match status" value="1"/>
</dbReference>
<name>A0AAD8B6W4_BIOPF</name>
<organism evidence="8 9">
    <name type="scientific">Biomphalaria pfeifferi</name>
    <name type="common">Bloodfluke planorb</name>
    <name type="synonym">Freshwater snail</name>
    <dbReference type="NCBI Taxonomy" id="112525"/>
    <lineage>
        <taxon>Eukaryota</taxon>
        <taxon>Metazoa</taxon>
        <taxon>Spiralia</taxon>
        <taxon>Lophotrochozoa</taxon>
        <taxon>Mollusca</taxon>
        <taxon>Gastropoda</taxon>
        <taxon>Heterobranchia</taxon>
        <taxon>Euthyneura</taxon>
        <taxon>Panpulmonata</taxon>
        <taxon>Hygrophila</taxon>
        <taxon>Lymnaeoidea</taxon>
        <taxon>Planorbidae</taxon>
        <taxon>Biomphalaria</taxon>
    </lineage>
</organism>
<evidence type="ECO:0000313" key="8">
    <source>
        <dbReference type="EMBL" id="KAK0048519.1"/>
    </source>
</evidence>
<evidence type="ECO:0000256" key="1">
    <source>
        <dbReference type="ARBA" id="ARBA00004370"/>
    </source>
</evidence>
<feature type="compositionally biased region" description="Low complexity" evidence="6">
    <location>
        <begin position="215"/>
        <end position="224"/>
    </location>
</feature>
<dbReference type="AlphaFoldDB" id="A0AAD8B6W4"/>
<comment type="similarity">
    <text evidence="2">Belongs to the CD225/Dispanin family.</text>
</comment>
<feature type="region of interest" description="Disordered" evidence="6">
    <location>
        <begin position="1"/>
        <end position="64"/>
    </location>
</feature>
<evidence type="ECO:0000256" key="3">
    <source>
        <dbReference type="ARBA" id="ARBA00022692"/>
    </source>
</evidence>
<dbReference type="InterPro" id="IPR007593">
    <property type="entry name" value="CD225/Dispanin_fam"/>
</dbReference>
<gene>
    <name evidence="8" type="ORF">Bpfe_022134</name>
</gene>
<keyword evidence="3 7" id="KW-0812">Transmembrane</keyword>
<dbReference type="GO" id="GO:0016020">
    <property type="term" value="C:membrane"/>
    <property type="evidence" value="ECO:0007669"/>
    <property type="project" value="UniProtKB-SubCell"/>
</dbReference>
<dbReference type="Proteomes" id="UP001233172">
    <property type="component" value="Unassembled WGS sequence"/>
</dbReference>
<evidence type="ECO:0000256" key="7">
    <source>
        <dbReference type="SAM" id="Phobius"/>
    </source>
</evidence>
<keyword evidence="5 7" id="KW-0472">Membrane</keyword>
<feature type="transmembrane region" description="Helical" evidence="7">
    <location>
        <begin position="169"/>
        <end position="191"/>
    </location>
</feature>
<evidence type="ECO:0000256" key="5">
    <source>
        <dbReference type="ARBA" id="ARBA00023136"/>
    </source>
</evidence>
<accession>A0AAD8B6W4</accession>
<comment type="caution">
    <text evidence="8">The sequence shown here is derived from an EMBL/GenBank/DDBJ whole genome shotgun (WGS) entry which is preliminary data.</text>
</comment>
<keyword evidence="4 7" id="KW-1133">Transmembrane helix</keyword>
<dbReference type="EMBL" id="JASAOG010000137">
    <property type="protein sequence ID" value="KAK0048519.1"/>
    <property type="molecule type" value="Genomic_DNA"/>
</dbReference>
<reference evidence="8" key="1">
    <citation type="journal article" date="2023" name="PLoS Negl. Trop. Dis.">
        <title>A genome sequence for Biomphalaria pfeifferi, the major vector snail for the human-infecting parasite Schistosoma mansoni.</title>
        <authorList>
            <person name="Bu L."/>
            <person name="Lu L."/>
            <person name="Laidemitt M.R."/>
            <person name="Zhang S.M."/>
            <person name="Mutuku M."/>
            <person name="Mkoji G."/>
            <person name="Steinauer M."/>
            <person name="Loker E.S."/>
        </authorList>
    </citation>
    <scope>NUCLEOTIDE SEQUENCE</scope>
    <source>
        <strain evidence="8">KasaAsao</strain>
    </source>
</reference>
<evidence type="ECO:0000256" key="2">
    <source>
        <dbReference type="ARBA" id="ARBA00006843"/>
    </source>
</evidence>
<evidence type="ECO:0000256" key="6">
    <source>
        <dbReference type="SAM" id="MobiDB-lite"/>
    </source>
</evidence>
<proteinExistence type="inferred from homology"/>
<feature type="region of interest" description="Disordered" evidence="6">
    <location>
        <begin position="215"/>
        <end position="256"/>
    </location>
</feature>
<dbReference type="Pfam" id="PF04505">
    <property type="entry name" value="CD225"/>
    <property type="match status" value="1"/>
</dbReference>
<feature type="compositionally biased region" description="Polar residues" evidence="6">
    <location>
        <begin position="25"/>
        <end position="35"/>
    </location>
</feature>
<evidence type="ECO:0000313" key="9">
    <source>
        <dbReference type="Proteomes" id="UP001233172"/>
    </source>
</evidence>
<keyword evidence="9" id="KW-1185">Reference proteome</keyword>
<protein>
    <submittedName>
        <fullName evidence="8">Synapse differentiation-inducing protein 1</fullName>
    </submittedName>
</protein>